<dbReference type="CDD" id="cd18186">
    <property type="entry name" value="BTB_POZ_ZBTB_KLHL-like"/>
    <property type="match status" value="1"/>
</dbReference>
<proteinExistence type="predicted"/>
<evidence type="ECO:0000259" key="1">
    <source>
        <dbReference type="PROSITE" id="PS50097"/>
    </source>
</evidence>
<dbReference type="InterPro" id="IPR000210">
    <property type="entry name" value="BTB/POZ_dom"/>
</dbReference>
<sequence>MYNDAIFVDTELRTSTRTFRTHRALLSARSPVFRKMFSHDMKEKNIGIIDITDLDNDSVHRMLLYIYTDSLKDLQIENASKLYEAAEKYEILSLKSRCSFFLKKKFVPDQSL</sequence>
<dbReference type="InterPro" id="IPR011333">
    <property type="entry name" value="SKP1/BTB/POZ_sf"/>
</dbReference>
<evidence type="ECO:0000313" key="3">
    <source>
        <dbReference type="Proteomes" id="UP001497382"/>
    </source>
</evidence>
<name>A0AAV2BHT9_9ARAC</name>
<comment type="caution">
    <text evidence="2">The sequence shown here is derived from an EMBL/GenBank/DDBJ whole genome shotgun (WGS) entry which is preliminary data.</text>
</comment>
<accession>A0AAV2BHT9</accession>
<feature type="domain" description="BTB" evidence="1">
    <location>
        <begin position="8"/>
        <end position="75"/>
    </location>
</feature>
<dbReference type="AlphaFoldDB" id="A0AAV2BHT9"/>
<evidence type="ECO:0000313" key="2">
    <source>
        <dbReference type="EMBL" id="CAL1295009.1"/>
    </source>
</evidence>
<dbReference type="PROSITE" id="PS50097">
    <property type="entry name" value="BTB"/>
    <property type="match status" value="1"/>
</dbReference>
<dbReference type="Pfam" id="PF00651">
    <property type="entry name" value="BTB"/>
    <property type="match status" value="1"/>
</dbReference>
<gene>
    <name evidence="2" type="ORF">LARSCL_LOCUS19047</name>
</gene>
<protein>
    <recommendedName>
        <fullName evidence="1">BTB domain-containing protein</fullName>
    </recommendedName>
</protein>
<organism evidence="2 3">
    <name type="scientific">Larinioides sclopetarius</name>
    <dbReference type="NCBI Taxonomy" id="280406"/>
    <lineage>
        <taxon>Eukaryota</taxon>
        <taxon>Metazoa</taxon>
        <taxon>Ecdysozoa</taxon>
        <taxon>Arthropoda</taxon>
        <taxon>Chelicerata</taxon>
        <taxon>Arachnida</taxon>
        <taxon>Araneae</taxon>
        <taxon>Araneomorphae</taxon>
        <taxon>Entelegynae</taxon>
        <taxon>Araneoidea</taxon>
        <taxon>Araneidae</taxon>
        <taxon>Larinioides</taxon>
    </lineage>
</organism>
<dbReference type="Gene3D" id="3.30.710.10">
    <property type="entry name" value="Potassium Channel Kv1.1, Chain A"/>
    <property type="match status" value="1"/>
</dbReference>
<dbReference type="Proteomes" id="UP001497382">
    <property type="component" value="Unassembled WGS sequence"/>
</dbReference>
<dbReference type="EMBL" id="CAXIEN010000360">
    <property type="protein sequence ID" value="CAL1295009.1"/>
    <property type="molecule type" value="Genomic_DNA"/>
</dbReference>
<dbReference type="SMART" id="SM00225">
    <property type="entry name" value="BTB"/>
    <property type="match status" value="1"/>
</dbReference>
<dbReference type="SUPFAM" id="SSF54695">
    <property type="entry name" value="POZ domain"/>
    <property type="match status" value="1"/>
</dbReference>
<reference evidence="2 3" key="1">
    <citation type="submission" date="2024-04" db="EMBL/GenBank/DDBJ databases">
        <authorList>
            <person name="Rising A."/>
            <person name="Reimegard J."/>
            <person name="Sonavane S."/>
            <person name="Akerstrom W."/>
            <person name="Nylinder S."/>
            <person name="Hedman E."/>
            <person name="Kallberg Y."/>
        </authorList>
    </citation>
    <scope>NUCLEOTIDE SEQUENCE [LARGE SCALE GENOMIC DNA]</scope>
</reference>
<dbReference type="PANTHER" id="PTHR24413">
    <property type="entry name" value="SPECKLE-TYPE POZ PROTEIN"/>
    <property type="match status" value="1"/>
</dbReference>
<keyword evidence="3" id="KW-1185">Reference proteome</keyword>